<name>A0A2N9XAQ9_9NEIS</name>
<comment type="caution">
    <text evidence="2">The sequence shown here is derived from an EMBL/GenBank/DDBJ whole genome shotgun (WGS) entry which is preliminary data.</text>
</comment>
<dbReference type="Gene3D" id="3.30.420.10">
    <property type="entry name" value="Ribonuclease H-like superfamily/Ribonuclease H"/>
    <property type="match status" value="1"/>
</dbReference>
<sequence>MSCAIVGLSGCAYFYLSKLLDDSVIISVLNAITVRHLRWGFPNCFNRFRKLGYQWIYKCVYRVYCELKLNLWVMGRIRIPLRIPEKLSVRNKLGVCWSMDFMRDSSRNQCRFRTFNVIDDFNREGLGIDFAVSLLAGRVTRYLDNLAEYHGYPLTIRIVNGPEFTGNTFTYWAKSHGITIDYIKPSSPYQNRYIERFNRTCRTEVLDLYLFNSLEQARKVTEEWLTIYNTERPHKTLNNMTPNEYKTLRKAVLFST</sequence>
<dbReference type="InterPro" id="IPR036397">
    <property type="entry name" value="RNaseH_sf"/>
</dbReference>
<dbReference type="PROSITE" id="PS50994">
    <property type="entry name" value="INTEGRASE"/>
    <property type="match status" value="1"/>
</dbReference>
<dbReference type="Pfam" id="PF13683">
    <property type="entry name" value="rve_3"/>
    <property type="match status" value="1"/>
</dbReference>
<dbReference type="PANTHER" id="PTHR47515:SF2">
    <property type="entry name" value="INTEGRASE CORE DOMAIN PROTEIN"/>
    <property type="match status" value="1"/>
</dbReference>
<organism evidence="2 3">
    <name type="scientific">Snodgrassella alvi</name>
    <dbReference type="NCBI Taxonomy" id="1196083"/>
    <lineage>
        <taxon>Bacteria</taxon>
        <taxon>Pseudomonadati</taxon>
        <taxon>Pseudomonadota</taxon>
        <taxon>Betaproteobacteria</taxon>
        <taxon>Neisseriales</taxon>
        <taxon>Neisseriaceae</taxon>
        <taxon>Snodgrassella</taxon>
    </lineage>
</organism>
<proteinExistence type="predicted"/>
<dbReference type="Proteomes" id="UP000229970">
    <property type="component" value="Unassembled WGS sequence"/>
</dbReference>
<reference evidence="2 3" key="1">
    <citation type="journal article" date="2017" name="MBio">
        <title>Type VI secretion-mediated competition in the bee gut microbiome.</title>
        <authorList>
            <person name="Steele M.I."/>
            <person name="Kwong W.K."/>
            <person name="Powell J.E."/>
            <person name="Whiteley M."/>
            <person name="Moran N.A."/>
        </authorList>
    </citation>
    <scope>NUCLEOTIDE SEQUENCE [LARGE SCALE GENOMIC DNA]</scope>
    <source>
        <strain evidence="2 3">Ruf1-X</strain>
    </source>
</reference>
<accession>A0A2N9XAQ9</accession>
<dbReference type="GO" id="GO:0015074">
    <property type="term" value="P:DNA integration"/>
    <property type="evidence" value="ECO:0007669"/>
    <property type="project" value="InterPro"/>
</dbReference>
<dbReference type="EMBL" id="MEIP01000031">
    <property type="protein sequence ID" value="PIT43522.1"/>
    <property type="molecule type" value="Genomic_DNA"/>
</dbReference>
<dbReference type="PANTHER" id="PTHR47515">
    <property type="entry name" value="LOW CALCIUM RESPONSE LOCUS PROTEIN T"/>
    <property type="match status" value="1"/>
</dbReference>
<feature type="domain" description="Integrase catalytic" evidence="1">
    <location>
        <begin position="80"/>
        <end position="250"/>
    </location>
</feature>
<dbReference type="InterPro" id="IPR001584">
    <property type="entry name" value="Integrase_cat-core"/>
</dbReference>
<dbReference type="InterPro" id="IPR012337">
    <property type="entry name" value="RNaseH-like_sf"/>
</dbReference>
<evidence type="ECO:0000313" key="3">
    <source>
        <dbReference type="Proteomes" id="UP000229970"/>
    </source>
</evidence>
<dbReference type="SUPFAM" id="SSF53098">
    <property type="entry name" value="Ribonuclease H-like"/>
    <property type="match status" value="1"/>
</dbReference>
<gene>
    <name evidence="2" type="ORF">BHC46_12585</name>
</gene>
<protein>
    <submittedName>
        <fullName evidence="2">Transposase</fullName>
    </submittedName>
</protein>
<evidence type="ECO:0000259" key="1">
    <source>
        <dbReference type="PROSITE" id="PS50994"/>
    </source>
</evidence>
<dbReference type="GO" id="GO:0003676">
    <property type="term" value="F:nucleic acid binding"/>
    <property type="evidence" value="ECO:0007669"/>
    <property type="project" value="InterPro"/>
</dbReference>
<dbReference type="AlphaFoldDB" id="A0A2N9XAQ9"/>
<evidence type="ECO:0000313" key="2">
    <source>
        <dbReference type="EMBL" id="PIT43522.1"/>
    </source>
</evidence>